<dbReference type="GO" id="GO:0005230">
    <property type="term" value="F:extracellular ligand-gated monoatomic ion channel activity"/>
    <property type="evidence" value="ECO:0007669"/>
    <property type="project" value="InterPro"/>
</dbReference>
<dbReference type="EMBL" id="REGN01002818">
    <property type="protein sequence ID" value="RNA25985.1"/>
    <property type="molecule type" value="Genomic_DNA"/>
</dbReference>
<dbReference type="InterPro" id="IPR006201">
    <property type="entry name" value="Neur_channel"/>
</dbReference>
<keyword evidence="3" id="KW-1185">Reference proteome</keyword>
<reference evidence="2 3" key="1">
    <citation type="journal article" date="2018" name="Sci. Rep.">
        <title>Genomic signatures of local adaptation to the degree of environmental predictability in rotifers.</title>
        <authorList>
            <person name="Franch-Gras L."/>
            <person name="Hahn C."/>
            <person name="Garcia-Roger E.M."/>
            <person name="Carmona M.J."/>
            <person name="Serra M."/>
            <person name="Gomez A."/>
        </authorList>
    </citation>
    <scope>NUCLEOTIDE SEQUENCE [LARGE SCALE GENOMIC DNA]</scope>
    <source>
        <strain evidence="2">HYR1</strain>
    </source>
</reference>
<dbReference type="AlphaFoldDB" id="A0A3M7RRM3"/>
<protein>
    <submittedName>
        <fullName evidence="2">Gamma-aminobutyric acid receptor subunit gamma-3</fullName>
    </submittedName>
</protein>
<dbReference type="InterPro" id="IPR036734">
    <property type="entry name" value="Neur_chan_lig-bd_sf"/>
</dbReference>
<dbReference type="OrthoDB" id="189655at2759"/>
<evidence type="ECO:0000313" key="3">
    <source>
        <dbReference type="Proteomes" id="UP000276133"/>
    </source>
</evidence>
<gene>
    <name evidence="2" type="ORF">BpHYR1_042835</name>
</gene>
<evidence type="ECO:0000313" key="2">
    <source>
        <dbReference type="EMBL" id="RNA25985.1"/>
    </source>
</evidence>
<keyword evidence="2" id="KW-0675">Receptor</keyword>
<dbReference type="STRING" id="10195.A0A3M7RRM3"/>
<proteinExistence type="predicted"/>
<dbReference type="Gene3D" id="2.70.170.10">
    <property type="entry name" value="Neurotransmitter-gated ion-channel ligand-binding domain"/>
    <property type="match status" value="1"/>
</dbReference>
<organism evidence="2 3">
    <name type="scientific">Brachionus plicatilis</name>
    <name type="common">Marine rotifer</name>
    <name type="synonym">Brachionus muelleri</name>
    <dbReference type="NCBI Taxonomy" id="10195"/>
    <lineage>
        <taxon>Eukaryota</taxon>
        <taxon>Metazoa</taxon>
        <taxon>Spiralia</taxon>
        <taxon>Gnathifera</taxon>
        <taxon>Rotifera</taxon>
        <taxon>Eurotatoria</taxon>
        <taxon>Monogononta</taxon>
        <taxon>Pseudotrocha</taxon>
        <taxon>Ploima</taxon>
        <taxon>Brachionidae</taxon>
        <taxon>Brachionus</taxon>
    </lineage>
</organism>
<feature type="compositionally biased region" description="Polar residues" evidence="1">
    <location>
        <begin position="87"/>
        <end position="100"/>
    </location>
</feature>
<dbReference type="SUPFAM" id="SSF63712">
    <property type="entry name" value="Nicotinic receptor ligand binding domain-like"/>
    <property type="match status" value="1"/>
</dbReference>
<sequence length="375" mass="43305">MEDVALTTSILADSNSSIVHDYCHPTNLSSHNNFSFGQNFKIQSTALVEFIKLNELNKANRSSIKMQNKSSTRPNIITVSETSVPNKLKNTPSLSRNQSLPVEIGGKSEPKKVEPSAPNVVKRVKLTSRLVFLKVGQIDTRNERFDAEAFIECSWEDDVLFKILADPNMAKNINGQNSLEYLVQQAETISLANSNLVNLKNIINNINLLEYDPNLFWSPQLYIENAIGDLKEEIRHRLEIVEKEGSNLLDNPTYRPKNGEFKELFNNLTVRVSEMRKLRGVFYERLELYDFPMDTQELSITLTSKRKSNEVEFIENIKDGCSINTEDFLDQQEWDLFSHVKTTERFIYDPWRKYERTGFTISCYIARKPGYYLYK</sequence>
<feature type="region of interest" description="Disordered" evidence="1">
    <location>
        <begin position="87"/>
        <end position="115"/>
    </location>
</feature>
<dbReference type="PANTHER" id="PTHR18945">
    <property type="entry name" value="NEUROTRANSMITTER GATED ION CHANNEL"/>
    <property type="match status" value="1"/>
</dbReference>
<dbReference type="GO" id="GO:0004888">
    <property type="term" value="F:transmembrane signaling receptor activity"/>
    <property type="evidence" value="ECO:0007669"/>
    <property type="project" value="InterPro"/>
</dbReference>
<dbReference type="Proteomes" id="UP000276133">
    <property type="component" value="Unassembled WGS sequence"/>
</dbReference>
<evidence type="ECO:0000256" key="1">
    <source>
        <dbReference type="SAM" id="MobiDB-lite"/>
    </source>
</evidence>
<accession>A0A3M7RRM3</accession>
<comment type="caution">
    <text evidence="2">The sequence shown here is derived from an EMBL/GenBank/DDBJ whole genome shotgun (WGS) entry which is preliminary data.</text>
</comment>
<dbReference type="GO" id="GO:0016020">
    <property type="term" value="C:membrane"/>
    <property type="evidence" value="ECO:0007669"/>
    <property type="project" value="InterPro"/>
</dbReference>
<name>A0A3M7RRM3_BRAPC</name>